<dbReference type="Proteomes" id="UP001187192">
    <property type="component" value="Unassembled WGS sequence"/>
</dbReference>
<dbReference type="PANTHER" id="PTHR31750">
    <property type="entry name" value="PROTEIN STAY-GREEN 1, CHLOROPLASTIC-RELATED"/>
    <property type="match status" value="1"/>
</dbReference>
<evidence type="ECO:0000259" key="3">
    <source>
        <dbReference type="Pfam" id="PF12638"/>
    </source>
</evidence>
<evidence type="ECO:0000256" key="1">
    <source>
        <dbReference type="ARBA" id="ARBA00009234"/>
    </source>
</evidence>
<comment type="caution">
    <text evidence="4">The sequence shown here is derived from an EMBL/GenBank/DDBJ whole genome shotgun (WGS) entry which is preliminary data.</text>
</comment>
<dbReference type="AlphaFoldDB" id="A0AA88DGP5"/>
<name>A0AA88DGP5_FICCA</name>
<feature type="region of interest" description="Disordered" evidence="2">
    <location>
        <begin position="1"/>
        <end position="20"/>
    </location>
</feature>
<protein>
    <recommendedName>
        <fullName evidence="3">Staygreen protein domain-containing protein</fullName>
    </recommendedName>
</protein>
<proteinExistence type="inferred from homology"/>
<gene>
    <name evidence="4" type="ORF">TIFTF001_025568</name>
</gene>
<feature type="compositionally biased region" description="Low complexity" evidence="2">
    <location>
        <begin position="9"/>
        <end position="19"/>
    </location>
</feature>
<keyword evidence="5" id="KW-1185">Reference proteome</keyword>
<dbReference type="Pfam" id="PF12638">
    <property type="entry name" value="Staygreen"/>
    <property type="match status" value="1"/>
</dbReference>
<feature type="domain" description="Staygreen protein" evidence="3">
    <location>
        <begin position="90"/>
        <end position="193"/>
    </location>
</feature>
<dbReference type="InterPro" id="IPR024438">
    <property type="entry name" value="Staygreen"/>
</dbReference>
<accession>A0AA88DGP5</accession>
<reference evidence="4" key="1">
    <citation type="submission" date="2023-07" db="EMBL/GenBank/DDBJ databases">
        <title>draft genome sequence of fig (Ficus carica).</title>
        <authorList>
            <person name="Takahashi T."/>
            <person name="Nishimura K."/>
        </authorList>
    </citation>
    <scope>NUCLEOTIDE SEQUENCE</scope>
</reference>
<dbReference type="PANTHER" id="PTHR31750:SF18">
    <property type="entry name" value="MAGNESIUM DECHELATASE SGRL, CHLOROPLASTIC"/>
    <property type="match status" value="1"/>
</dbReference>
<evidence type="ECO:0000256" key="2">
    <source>
        <dbReference type="SAM" id="MobiDB-lite"/>
    </source>
</evidence>
<evidence type="ECO:0000313" key="4">
    <source>
        <dbReference type="EMBL" id="GMN56441.1"/>
    </source>
</evidence>
<dbReference type="EMBL" id="BTGU01000063">
    <property type="protein sequence ID" value="GMN56441.1"/>
    <property type="molecule type" value="Genomic_DNA"/>
</dbReference>
<comment type="similarity">
    <text evidence="1">Belongs to the staygreen family.</text>
</comment>
<organism evidence="4 5">
    <name type="scientific">Ficus carica</name>
    <name type="common">Common fig</name>
    <dbReference type="NCBI Taxonomy" id="3494"/>
    <lineage>
        <taxon>Eukaryota</taxon>
        <taxon>Viridiplantae</taxon>
        <taxon>Streptophyta</taxon>
        <taxon>Embryophyta</taxon>
        <taxon>Tracheophyta</taxon>
        <taxon>Spermatophyta</taxon>
        <taxon>Magnoliopsida</taxon>
        <taxon>eudicotyledons</taxon>
        <taxon>Gunneridae</taxon>
        <taxon>Pentapetalae</taxon>
        <taxon>rosids</taxon>
        <taxon>fabids</taxon>
        <taxon>Rosales</taxon>
        <taxon>Moraceae</taxon>
        <taxon>Ficeae</taxon>
        <taxon>Ficus</taxon>
    </lineage>
</organism>
<evidence type="ECO:0000313" key="5">
    <source>
        <dbReference type="Proteomes" id="UP001187192"/>
    </source>
</evidence>
<sequence>MACHCSVISSSSSSSSSSSYGGGVLPSLAMQMRNVNIMKSNSSSPNFVMSSNSKRTNFALLCSFNRDSYTTVVSEAVRLLGAPARFEASKLKVLRGWYSKDDVVAEWKKVNGDMCLHVHCFVSGPNLLSELAAELRYQIFSKELPLVLKAVLHGDSALLTEHPELLDSLVRVYFHSSLQKYNKMECWGPLRDAIEGRQVDRIQRLLTISSVGSRKWKGPKAIFQALFALLL</sequence>